<sequence length="334" mass="37188">MDATPPVGQGLAEEQPGRPAVVDLDEVGRHAEVRGRGTHPAAERVGADARAERRRQAEPHDGRAQRELRAGDAHPERRGRFQRHARRRLQQHHRLADPHHVGHGNHRARRSGRRNAAGEAIDSPPRRAVDELDLLLHRAAQAVAQARIRLGGGKPDSATRLVSLHDPHARPIRKGRVDRPVEFGYKAQIVDNVDGIVLDHTVEEGNPPDAPQLEPAIGRIRQRTGRVPRAVVADRGYGEARVEAGLHDLGVENVAIPRKGTTGTSRRQHEQRPAFRRLVKWRTGCEGRISHLKHRYGWHRTRLTTLTGARTWCGHGILAHNLVKITTLAADQTR</sequence>
<keyword evidence="4" id="KW-1185">Reference proteome</keyword>
<protein>
    <recommendedName>
        <fullName evidence="2">Transposase IS4-like domain-containing protein</fullName>
    </recommendedName>
</protein>
<evidence type="ECO:0000259" key="2">
    <source>
        <dbReference type="Pfam" id="PF01609"/>
    </source>
</evidence>
<dbReference type="Proteomes" id="UP000635606">
    <property type="component" value="Unassembled WGS sequence"/>
</dbReference>
<reference evidence="3" key="1">
    <citation type="submission" date="2021-01" db="EMBL/GenBank/DDBJ databases">
        <title>Whole genome shotgun sequence of Virgisporangium ochraceum NBRC 16418.</title>
        <authorList>
            <person name="Komaki H."/>
            <person name="Tamura T."/>
        </authorList>
    </citation>
    <scope>NUCLEOTIDE SEQUENCE</scope>
    <source>
        <strain evidence="3">NBRC 16418</strain>
    </source>
</reference>
<organism evidence="3 4">
    <name type="scientific">Virgisporangium ochraceum</name>
    <dbReference type="NCBI Taxonomy" id="65505"/>
    <lineage>
        <taxon>Bacteria</taxon>
        <taxon>Bacillati</taxon>
        <taxon>Actinomycetota</taxon>
        <taxon>Actinomycetes</taxon>
        <taxon>Micromonosporales</taxon>
        <taxon>Micromonosporaceae</taxon>
        <taxon>Virgisporangium</taxon>
    </lineage>
</organism>
<feature type="region of interest" description="Disordered" evidence="1">
    <location>
        <begin position="1"/>
        <end position="125"/>
    </location>
</feature>
<dbReference type="GO" id="GO:0006313">
    <property type="term" value="P:DNA transposition"/>
    <property type="evidence" value="ECO:0007669"/>
    <property type="project" value="InterPro"/>
</dbReference>
<dbReference type="Pfam" id="PF01609">
    <property type="entry name" value="DDE_Tnp_1"/>
    <property type="match status" value="1"/>
</dbReference>
<dbReference type="EMBL" id="BOPH01000021">
    <property type="protein sequence ID" value="GIJ66808.1"/>
    <property type="molecule type" value="Genomic_DNA"/>
</dbReference>
<comment type="caution">
    <text evidence="3">The sequence shown here is derived from an EMBL/GenBank/DDBJ whole genome shotgun (WGS) entry which is preliminary data.</text>
</comment>
<name>A0A8J4E9Y3_9ACTN</name>
<dbReference type="InterPro" id="IPR002559">
    <property type="entry name" value="Transposase_11"/>
</dbReference>
<dbReference type="GO" id="GO:0003677">
    <property type="term" value="F:DNA binding"/>
    <property type="evidence" value="ECO:0007669"/>
    <property type="project" value="InterPro"/>
</dbReference>
<feature type="compositionally biased region" description="Basic residues" evidence="1">
    <location>
        <begin position="101"/>
        <end position="113"/>
    </location>
</feature>
<feature type="compositionally biased region" description="Basic and acidic residues" evidence="1">
    <location>
        <begin position="26"/>
        <end position="79"/>
    </location>
</feature>
<evidence type="ECO:0000313" key="4">
    <source>
        <dbReference type="Proteomes" id="UP000635606"/>
    </source>
</evidence>
<evidence type="ECO:0000256" key="1">
    <source>
        <dbReference type="SAM" id="MobiDB-lite"/>
    </source>
</evidence>
<evidence type="ECO:0000313" key="3">
    <source>
        <dbReference type="EMBL" id="GIJ66808.1"/>
    </source>
</evidence>
<proteinExistence type="predicted"/>
<feature type="compositionally biased region" description="Basic residues" evidence="1">
    <location>
        <begin position="80"/>
        <end position="93"/>
    </location>
</feature>
<gene>
    <name evidence="3" type="ORF">Voc01_017250</name>
</gene>
<accession>A0A8J4E9Y3</accession>
<dbReference type="GO" id="GO:0004803">
    <property type="term" value="F:transposase activity"/>
    <property type="evidence" value="ECO:0007669"/>
    <property type="project" value="InterPro"/>
</dbReference>
<feature type="domain" description="Transposase IS4-like" evidence="2">
    <location>
        <begin position="182"/>
        <end position="322"/>
    </location>
</feature>
<dbReference type="AlphaFoldDB" id="A0A8J4E9Y3"/>